<accession>A0A1G2MVJ4</accession>
<organism evidence="7 8">
    <name type="scientific">Candidatus Taylorbacteria bacterium RIFCSPHIGHO2_02_FULL_46_13</name>
    <dbReference type="NCBI Taxonomy" id="1802312"/>
    <lineage>
        <taxon>Bacteria</taxon>
        <taxon>Candidatus Tayloriibacteriota</taxon>
    </lineage>
</organism>
<reference evidence="7 8" key="1">
    <citation type="journal article" date="2016" name="Nat. Commun.">
        <title>Thousands of microbial genomes shed light on interconnected biogeochemical processes in an aquifer system.</title>
        <authorList>
            <person name="Anantharaman K."/>
            <person name="Brown C.T."/>
            <person name="Hug L.A."/>
            <person name="Sharon I."/>
            <person name="Castelle C.J."/>
            <person name="Probst A.J."/>
            <person name="Thomas B.C."/>
            <person name="Singh A."/>
            <person name="Wilkins M.J."/>
            <person name="Karaoz U."/>
            <person name="Brodie E.L."/>
            <person name="Williams K.H."/>
            <person name="Hubbard S.S."/>
            <person name="Banfield J.F."/>
        </authorList>
    </citation>
    <scope>NUCLEOTIDE SEQUENCE [LARGE SCALE GENOMIC DNA]</scope>
</reference>
<evidence type="ECO:0000256" key="2">
    <source>
        <dbReference type="ARBA" id="ARBA00009773"/>
    </source>
</evidence>
<proteinExistence type="inferred from homology"/>
<dbReference type="AlphaFoldDB" id="A0A1G2MVJ4"/>
<feature type="transmembrane region" description="Helical" evidence="6">
    <location>
        <begin position="302"/>
        <end position="333"/>
    </location>
</feature>
<dbReference type="GO" id="GO:0016020">
    <property type="term" value="C:membrane"/>
    <property type="evidence" value="ECO:0007669"/>
    <property type="project" value="UniProtKB-SubCell"/>
</dbReference>
<comment type="subcellular location">
    <subcellularLocation>
        <location evidence="1">Membrane</location>
        <topology evidence="1">Multi-pass membrane protein</topology>
    </subcellularLocation>
</comment>
<protein>
    <recommendedName>
        <fullName evidence="9">AI-2E family transporter</fullName>
    </recommendedName>
</protein>
<feature type="transmembrane region" description="Helical" evidence="6">
    <location>
        <begin position="7"/>
        <end position="25"/>
    </location>
</feature>
<keyword evidence="4 6" id="KW-1133">Transmembrane helix</keyword>
<evidence type="ECO:0000256" key="6">
    <source>
        <dbReference type="SAM" id="Phobius"/>
    </source>
</evidence>
<evidence type="ECO:0000313" key="8">
    <source>
        <dbReference type="Proteomes" id="UP000177565"/>
    </source>
</evidence>
<feature type="transmembrane region" description="Helical" evidence="6">
    <location>
        <begin position="59"/>
        <end position="85"/>
    </location>
</feature>
<dbReference type="PANTHER" id="PTHR21716:SF4">
    <property type="entry name" value="TRANSMEMBRANE PROTEIN 245"/>
    <property type="match status" value="1"/>
</dbReference>
<dbReference type="PANTHER" id="PTHR21716">
    <property type="entry name" value="TRANSMEMBRANE PROTEIN"/>
    <property type="match status" value="1"/>
</dbReference>
<name>A0A1G2MVJ4_9BACT</name>
<feature type="transmembrane region" description="Helical" evidence="6">
    <location>
        <begin position="232"/>
        <end position="253"/>
    </location>
</feature>
<dbReference type="InterPro" id="IPR002549">
    <property type="entry name" value="AI-2E-like"/>
</dbReference>
<sequence length="344" mass="37537">MNERSPQLYFLLATLAGTFILAFFIFRPFLYALALAMVFAAVFQPIYKRMLELMRGWQGLASLATILVVSILLFTPIVFLGIQVFQEAQQLYFSLTDGNGKDAVLNIFYGLVNSLQEYLPGTQEFSASIDQYIKQGLELMIQHFGSIFSGFAKIMMSTFIFLIALFYLLKDGQKLRAAIIKLSPLLDSNDEIISQKLGMAVDSVIKGSLLIALIQGILTMIGFTIFGVPHAMLWGSVAAIAALIPGIGTALVLTPAIVFLFVTGNLLFAAGLMLWGVGAVGLVDNFLGPKLVGRRIHLHPLIILLSVIGGIGFFGPIGFLLGPLTMSLLFALLDIYSSLRNQRA</sequence>
<evidence type="ECO:0000256" key="5">
    <source>
        <dbReference type="ARBA" id="ARBA00023136"/>
    </source>
</evidence>
<gene>
    <name evidence="7" type="ORF">A3C06_04345</name>
</gene>
<dbReference type="Proteomes" id="UP000177565">
    <property type="component" value="Unassembled WGS sequence"/>
</dbReference>
<keyword evidence="5 6" id="KW-0472">Membrane</keyword>
<feature type="transmembrane region" description="Helical" evidence="6">
    <location>
        <begin position="147"/>
        <end position="169"/>
    </location>
</feature>
<comment type="similarity">
    <text evidence="2">Belongs to the autoinducer-2 exporter (AI-2E) (TC 2.A.86) family.</text>
</comment>
<dbReference type="STRING" id="1802312.A3C06_04345"/>
<evidence type="ECO:0000256" key="3">
    <source>
        <dbReference type="ARBA" id="ARBA00022692"/>
    </source>
</evidence>
<keyword evidence="3 6" id="KW-0812">Transmembrane</keyword>
<comment type="caution">
    <text evidence="7">The sequence shown here is derived from an EMBL/GenBank/DDBJ whole genome shotgun (WGS) entry which is preliminary data.</text>
</comment>
<evidence type="ECO:0000256" key="1">
    <source>
        <dbReference type="ARBA" id="ARBA00004141"/>
    </source>
</evidence>
<evidence type="ECO:0000256" key="4">
    <source>
        <dbReference type="ARBA" id="ARBA00022989"/>
    </source>
</evidence>
<dbReference type="Pfam" id="PF01594">
    <property type="entry name" value="AI-2E_transport"/>
    <property type="match status" value="1"/>
</dbReference>
<feature type="transmembrane region" description="Helical" evidence="6">
    <location>
        <begin position="204"/>
        <end position="226"/>
    </location>
</feature>
<evidence type="ECO:0000313" key="7">
    <source>
        <dbReference type="EMBL" id="OHA26971.1"/>
    </source>
</evidence>
<dbReference type="EMBL" id="MHRQ01000013">
    <property type="protein sequence ID" value="OHA26971.1"/>
    <property type="molecule type" value="Genomic_DNA"/>
</dbReference>
<feature type="transmembrane region" description="Helical" evidence="6">
    <location>
        <begin position="31"/>
        <end position="47"/>
    </location>
</feature>
<evidence type="ECO:0008006" key="9">
    <source>
        <dbReference type="Google" id="ProtNLM"/>
    </source>
</evidence>
<feature type="transmembrane region" description="Helical" evidence="6">
    <location>
        <begin position="258"/>
        <end position="282"/>
    </location>
</feature>